<feature type="compositionally biased region" description="Basic and acidic residues" evidence="4">
    <location>
        <begin position="547"/>
        <end position="569"/>
    </location>
</feature>
<feature type="compositionally biased region" description="Low complexity" evidence="4">
    <location>
        <begin position="597"/>
        <end position="613"/>
    </location>
</feature>
<name>A0A8S1QFL2_9CILI</name>
<evidence type="ECO:0000256" key="1">
    <source>
        <dbReference type="ARBA" id="ARBA00001947"/>
    </source>
</evidence>
<organism evidence="6 7">
    <name type="scientific">Paramecium sonneborni</name>
    <dbReference type="NCBI Taxonomy" id="65129"/>
    <lineage>
        <taxon>Eukaryota</taxon>
        <taxon>Sar</taxon>
        <taxon>Alveolata</taxon>
        <taxon>Ciliophora</taxon>
        <taxon>Intramacronucleata</taxon>
        <taxon>Oligohymenophorea</taxon>
        <taxon>Peniculida</taxon>
        <taxon>Parameciidae</taxon>
        <taxon>Paramecium</taxon>
    </lineage>
</organism>
<comment type="similarity">
    <text evidence="2 3">Belongs to the peptidase M14 family.</text>
</comment>
<evidence type="ECO:0000313" key="7">
    <source>
        <dbReference type="Proteomes" id="UP000692954"/>
    </source>
</evidence>
<feature type="domain" description="Peptidase M14" evidence="5">
    <location>
        <begin position="214"/>
        <end position="465"/>
    </location>
</feature>
<dbReference type="GO" id="GO:0004181">
    <property type="term" value="F:metallocarboxypeptidase activity"/>
    <property type="evidence" value="ECO:0007669"/>
    <property type="project" value="InterPro"/>
</dbReference>
<evidence type="ECO:0000256" key="2">
    <source>
        <dbReference type="ARBA" id="ARBA00005988"/>
    </source>
</evidence>
<comment type="caution">
    <text evidence="6">The sequence shown here is derived from an EMBL/GenBank/DDBJ whole genome shotgun (WGS) entry which is preliminary data.</text>
</comment>
<feature type="compositionally biased region" description="Polar residues" evidence="4">
    <location>
        <begin position="576"/>
        <end position="596"/>
    </location>
</feature>
<sequence length="613" mass="72378">MLPESLPILKELSLEMDMLNGWMPNIQYPIRLKFEMNDDILWSVQRDQLVYVGPRYVDSMEMYNKYLSNYQPTKNQTDMMEAILKKQRQLRLFINRPQAQKHFLQFDSDFESGNLDFAFQVRINEYNCYMRCDSNSRCSHNWYHFSIVSERTQTIRINICNFSKHRSLYQRGMRPYIGINGLWKQGGHNIVFDQKNQKSSKLSFDLNLINGQKIFIAYGVPYTYTQMMQFIQTLGYNILTKTPAGIDIPILYFGEPKKRTIILTARVHPGETNSSHMMEGFLKYILTPNGEYLLQNSQVIVIPMLNPDGVIAGNFRTCLQGMDLNRQFCNPDLNTTPQIYHIKKLIEKLKNPPFVYIDMHGHSLKKNLFIYGPEYPIFGLNYLKCRVLAKLMSEATEIFRYWSGIWRVLPNKRNTARAILNQEFKIVNCFTVECSNGLYYLGSQQITKEFCNLDFEFLGQELGKQIKILLEKEIKYIEYQKDRLKNRRKKKINPYTCLLQQIQKDEEEHQIQDEDELLESESSEEEQRQKKPFVRKLQQPRQSQLRQEIECRKSFVSDRKPISKDKSIDKSQISQRPFSPQTAFKRSASSQRYANCSSKQQQLKQRLSNYGFN</sequence>
<dbReference type="PANTHER" id="PTHR12756">
    <property type="entry name" value="CYTOSOLIC CARBOXYPEPTIDASE"/>
    <property type="match status" value="1"/>
</dbReference>
<dbReference type="Proteomes" id="UP000692954">
    <property type="component" value="Unassembled WGS sequence"/>
</dbReference>
<feature type="active site" description="Proton donor/acceptor" evidence="3">
    <location>
        <position position="433"/>
    </location>
</feature>
<dbReference type="InterPro" id="IPR000834">
    <property type="entry name" value="Peptidase_M14"/>
</dbReference>
<evidence type="ECO:0000256" key="3">
    <source>
        <dbReference type="PROSITE-ProRule" id="PRU01379"/>
    </source>
</evidence>
<gene>
    <name evidence="6" type="ORF">PSON_ATCC_30995.1.T1030097</name>
</gene>
<dbReference type="PROSITE" id="PS52035">
    <property type="entry name" value="PEPTIDASE_M14"/>
    <property type="match status" value="1"/>
</dbReference>
<dbReference type="GO" id="GO:0006508">
    <property type="term" value="P:proteolysis"/>
    <property type="evidence" value="ECO:0007669"/>
    <property type="project" value="InterPro"/>
</dbReference>
<accession>A0A8S1QFL2</accession>
<reference evidence="6" key="1">
    <citation type="submission" date="2021-01" db="EMBL/GenBank/DDBJ databases">
        <authorList>
            <consortium name="Genoscope - CEA"/>
            <person name="William W."/>
        </authorList>
    </citation>
    <scope>NUCLEOTIDE SEQUENCE</scope>
</reference>
<protein>
    <recommendedName>
        <fullName evidence="5">Peptidase M14 domain-containing protein</fullName>
    </recommendedName>
</protein>
<evidence type="ECO:0000259" key="5">
    <source>
        <dbReference type="PROSITE" id="PS52035"/>
    </source>
</evidence>
<dbReference type="Pfam" id="PF00246">
    <property type="entry name" value="Peptidase_M14"/>
    <property type="match status" value="1"/>
</dbReference>
<dbReference type="GO" id="GO:0008270">
    <property type="term" value="F:zinc ion binding"/>
    <property type="evidence" value="ECO:0007669"/>
    <property type="project" value="InterPro"/>
</dbReference>
<feature type="compositionally biased region" description="Acidic residues" evidence="4">
    <location>
        <begin position="513"/>
        <end position="524"/>
    </location>
</feature>
<dbReference type="InterPro" id="IPR050821">
    <property type="entry name" value="Cytosolic_carboxypeptidase"/>
</dbReference>
<evidence type="ECO:0000313" key="6">
    <source>
        <dbReference type="EMBL" id="CAD8113390.1"/>
    </source>
</evidence>
<keyword evidence="7" id="KW-1185">Reference proteome</keyword>
<proteinExistence type="inferred from homology"/>
<dbReference type="AlphaFoldDB" id="A0A8S1QFL2"/>
<dbReference type="EMBL" id="CAJJDN010000103">
    <property type="protein sequence ID" value="CAD8113390.1"/>
    <property type="molecule type" value="Genomic_DNA"/>
</dbReference>
<dbReference type="InterPro" id="IPR040626">
    <property type="entry name" value="Pepdidase_M14_N"/>
</dbReference>
<dbReference type="PANTHER" id="PTHR12756:SF11">
    <property type="entry name" value="CYTOSOLIC CARBOXYPEPTIDASE 1"/>
    <property type="match status" value="1"/>
</dbReference>
<dbReference type="OrthoDB" id="10253041at2759"/>
<evidence type="ECO:0000256" key="4">
    <source>
        <dbReference type="SAM" id="MobiDB-lite"/>
    </source>
</evidence>
<dbReference type="Pfam" id="PF18027">
    <property type="entry name" value="Pepdidase_M14_N"/>
    <property type="match status" value="1"/>
</dbReference>
<feature type="region of interest" description="Disordered" evidence="4">
    <location>
        <begin position="506"/>
        <end position="613"/>
    </location>
</feature>
<comment type="cofactor">
    <cofactor evidence="1">
        <name>Zn(2+)</name>
        <dbReference type="ChEBI" id="CHEBI:29105"/>
    </cofactor>
</comment>